<organism evidence="1 2">
    <name type="scientific">Ruegeria atlantica</name>
    <dbReference type="NCBI Taxonomy" id="81569"/>
    <lineage>
        <taxon>Bacteria</taxon>
        <taxon>Pseudomonadati</taxon>
        <taxon>Pseudomonadota</taxon>
        <taxon>Alphaproteobacteria</taxon>
        <taxon>Rhodobacterales</taxon>
        <taxon>Roseobacteraceae</taxon>
        <taxon>Ruegeria</taxon>
    </lineage>
</organism>
<dbReference type="AlphaFoldDB" id="A0A0P1E2D2"/>
<keyword evidence="2" id="KW-1185">Reference proteome</keyword>
<dbReference type="EMBL" id="CYPS01000021">
    <property type="protein sequence ID" value="CUH42386.1"/>
    <property type="molecule type" value="Genomic_DNA"/>
</dbReference>
<dbReference type="Proteomes" id="UP000050786">
    <property type="component" value="Unassembled WGS sequence"/>
</dbReference>
<dbReference type="RefSeq" id="WP_058272469.1">
    <property type="nucleotide sequence ID" value="NZ_CYPS01000021.1"/>
</dbReference>
<evidence type="ECO:0000313" key="1">
    <source>
        <dbReference type="EMBL" id="CUH42386.1"/>
    </source>
</evidence>
<sequence length="98" mass="9961">MNNSLKICVAIAIVLPLAACEETSSPSGAGASAEAVAANNCVSRVNSTVGVSGSSVNDVTRLEDGFSLLMQVPGAEDFWVCETNPSGTVTSVFYMGEG</sequence>
<name>A0A0P1E2D2_9RHOB</name>
<evidence type="ECO:0000313" key="2">
    <source>
        <dbReference type="Proteomes" id="UP000050786"/>
    </source>
</evidence>
<reference evidence="2" key="1">
    <citation type="submission" date="2015-09" db="EMBL/GenBank/DDBJ databases">
        <authorList>
            <person name="Rodrigo-Torres L."/>
            <person name="Arahal D.R."/>
        </authorList>
    </citation>
    <scope>NUCLEOTIDE SEQUENCE [LARGE SCALE GENOMIC DNA]</scope>
    <source>
        <strain evidence="2">CECT 4293</strain>
    </source>
</reference>
<accession>A0A0P1E2D2</accession>
<protein>
    <submittedName>
        <fullName evidence="1">Uncharacterized protein</fullName>
    </submittedName>
</protein>
<gene>
    <name evidence="1" type="ORF">RUM4293_01274</name>
</gene>
<proteinExistence type="predicted"/>